<dbReference type="PANTHER" id="PTHR31806">
    <property type="entry name" value="PURINE-CYTOSINE PERMEASE FCY2-RELATED"/>
    <property type="match status" value="1"/>
</dbReference>
<dbReference type="InterPro" id="IPR026030">
    <property type="entry name" value="Pur-cyt_permease_Fcy2/21/22"/>
</dbReference>
<accession>A0A0D2BN06</accession>
<evidence type="ECO:0000313" key="10">
    <source>
        <dbReference type="EMBL" id="KIW38872.1"/>
    </source>
</evidence>
<evidence type="ECO:0000256" key="2">
    <source>
        <dbReference type="ARBA" id="ARBA00008974"/>
    </source>
</evidence>
<evidence type="ECO:0000256" key="6">
    <source>
        <dbReference type="ARBA" id="ARBA00023136"/>
    </source>
</evidence>
<dbReference type="Proteomes" id="UP000053342">
    <property type="component" value="Unassembled WGS sequence"/>
</dbReference>
<dbReference type="PANTHER" id="PTHR31806:SF5">
    <property type="entry name" value="PURINE-CYTOSINE PERMEASE FCY21"/>
    <property type="match status" value="1"/>
</dbReference>
<sequence>MESQNVHDNGGVDIEKKGSFDVTQAPGTPSEEEGVQTGWWKQVTSFGVELRGIEPVPVEQRTDTRAVNIFSLWWTLSLSLLPITTGLVGTLFMGLSLKAACLVILFFNLLGGIPPAAFGILGPKTGMRQLVQARYSFGLYFVAVASVMSMATATGWAIVSTIVAGQTLSAVSGGSLSWNVGIVIISVVSLAIAFMGYKVVHTYERWAWIPSLVAILFATGCGGRLLSNQAPTAPATAQGVLSFACTVTAYTMTWATMASDFSVYITPDTSKIRLFTYTYCGILIPTIPLMCLGAAIGGAVPSYDSWLEAFDAGSTGGVMLEMMNSTGGFGKFVAVVLAFSLMGNISGTLYAITVQFQILLPLFARVPRYVFAVVVTGVIIGTAIPVSHTLIESLENFLGVIAYWAAVFIGVVGTEFLYFRGGDFRSYDHSTWNVGGKLPPGFAAVGAVTIPFGLIVPCMAQAWYTGPVGEKTGDIGYEVGMVLSILTYLVLRTLEKRWFGR</sequence>
<dbReference type="VEuPathDB" id="FungiDB:PV06_08699"/>
<evidence type="ECO:0000256" key="4">
    <source>
        <dbReference type="ARBA" id="ARBA00022692"/>
    </source>
</evidence>
<feature type="transmembrane region" description="Helical" evidence="9">
    <location>
        <begin position="277"/>
        <end position="300"/>
    </location>
</feature>
<dbReference type="GO" id="GO:0005886">
    <property type="term" value="C:plasma membrane"/>
    <property type="evidence" value="ECO:0007669"/>
    <property type="project" value="TreeGrafter"/>
</dbReference>
<feature type="transmembrane region" description="Helical" evidence="9">
    <location>
        <begin position="332"/>
        <end position="354"/>
    </location>
</feature>
<keyword evidence="11" id="KW-1185">Reference proteome</keyword>
<proteinExistence type="inferred from homology"/>
<keyword evidence="3 7" id="KW-0813">Transport</keyword>
<evidence type="ECO:0000256" key="3">
    <source>
        <dbReference type="ARBA" id="ARBA00022448"/>
    </source>
</evidence>
<dbReference type="GeneID" id="27360773"/>
<dbReference type="PIRSF" id="PIRSF002744">
    <property type="entry name" value="Pur-cyt_permease"/>
    <property type="match status" value="1"/>
</dbReference>
<gene>
    <name evidence="10" type="ORF">PV06_08699</name>
</gene>
<organism evidence="10 11">
    <name type="scientific">Exophiala oligosperma</name>
    <dbReference type="NCBI Taxonomy" id="215243"/>
    <lineage>
        <taxon>Eukaryota</taxon>
        <taxon>Fungi</taxon>
        <taxon>Dikarya</taxon>
        <taxon>Ascomycota</taxon>
        <taxon>Pezizomycotina</taxon>
        <taxon>Eurotiomycetes</taxon>
        <taxon>Chaetothyriomycetidae</taxon>
        <taxon>Chaetothyriales</taxon>
        <taxon>Herpotrichiellaceae</taxon>
        <taxon>Exophiala</taxon>
    </lineage>
</organism>
<keyword evidence="5 9" id="KW-1133">Transmembrane helix</keyword>
<dbReference type="HOGENOM" id="CLU_026016_2_0_1"/>
<dbReference type="InterPro" id="IPR001248">
    <property type="entry name" value="Pur-cyt_permease"/>
</dbReference>
<evidence type="ECO:0000256" key="1">
    <source>
        <dbReference type="ARBA" id="ARBA00004141"/>
    </source>
</evidence>
<reference evidence="10 11" key="1">
    <citation type="submission" date="2015-01" db="EMBL/GenBank/DDBJ databases">
        <title>The Genome Sequence of Exophiala oligosperma CBS72588.</title>
        <authorList>
            <consortium name="The Broad Institute Genomics Platform"/>
            <person name="Cuomo C."/>
            <person name="de Hoog S."/>
            <person name="Gorbushina A."/>
            <person name="Stielow B."/>
            <person name="Teixiera M."/>
            <person name="Abouelleil A."/>
            <person name="Chapman S.B."/>
            <person name="Priest M."/>
            <person name="Young S.K."/>
            <person name="Wortman J."/>
            <person name="Nusbaum C."/>
            <person name="Birren B."/>
        </authorList>
    </citation>
    <scope>NUCLEOTIDE SEQUENCE [LARGE SCALE GENOMIC DNA]</scope>
    <source>
        <strain evidence="10 11">CBS 72588</strain>
    </source>
</reference>
<keyword evidence="4 9" id="KW-0812">Transmembrane</keyword>
<dbReference type="AlphaFoldDB" id="A0A0D2BN06"/>
<feature type="transmembrane region" description="Helical" evidence="9">
    <location>
        <begin position="475"/>
        <end position="491"/>
    </location>
</feature>
<name>A0A0D2BN06_9EURO</name>
<feature type="transmembrane region" description="Helical" evidence="9">
    <location>
        <begin position="176"/>
        <end position="194"/>
    </location>
</feature>
<feature type="transmembrane region" description="Helical" evidence="9">
    <location>
        <begin position="239"/>
        <end position="265"/>
    </location>
</feature>
<dbReference type="OrthoDB" id="5428495at2759"/>
<dbReference type="RefSeq" id="XP_016259088.1">
    <property type="nucleotide sequence ID" value="XM_016410066.1"/>
</dbReference>
<evidence type="ECO:0000256" key="9">
    <source>
        <dbReference type="SAM" id="Phobius"/>
    </source>
</evidence>
<evidence type="ECO:0000313" key="11">
    <source>
        <dbReference type="Proteomes" id="UP000053342"/>
    </source>
</evidence>
<evidence type="ECO:0000256" key="5">
    <source>
        <dbReference type="ARBA" id="ARBA00022989"/>
    </source>
</evidence>
<dbReference type="Gene3D" id="1.10.4160.10">
    <property type="entry name" value="Hydantoin permease"/>
    <property type="match status" value="1"/>
</dbReference>
<dbReference type="Pfam" id="PF02133">
    <property type="entry name" value="Transp_cyt_pur"/>
    <property type="match status" value="1"/>
</dbReference>
<dbReference type="GO" id="GO:0022857">
    <property type="term" value="F:transmembrane transporter activity"/>
    <property type="evidence" value="ECO:0007669"/>
    <property type="project" value="InterPro"/>
</dbReference>
<feature type="transmembrane region" description="Helical" evidence="9">
    <location>
        <begin position="70"/>
        <end position="91"/>
    </location>
</feature>
<feature type="transmembrane region" description="Helical" evidence="9">
    <location>
        <begin position="97"/>
        <end position="118"/>
    </location>
</feature>
<evidence type="ECO:0000256" key="7">
    <source>
        <dbReference type="PIRNR" id="PIRNR002744"/>
    </source>
</evidence>
<keyword evidence="6 7" id="KW-0472">Membrane</keyword>
<feature type="transmembrane region" description="Helical" evidence="9">
    <location>
        <begin position="206"/>
        <end position="227"/>
    </location>
</feature>
<evidence type="ECO:0008006" key="12">
    <source>
        <dbReference type="Google" id="ProtNLM"/>
    </source>
</evidence>
<comment type="subcellular location">
    <subcellularLocation>
        <location evidence="1">Membrane</location>
        <topology evidence="1">Multi-pass membrane protein</topology>
    </subcellularLocation>
</comment>
<feature type="transmembrane region" description="Helical" evidence="9">
    <location>
        <begin position="397"/>
        <end position="419"/>
    </location>
</feature>
<dbReference type="EMBL" id="KN847340">
    <property type="protein sequence ID" value="KIW38872.1"/>
    <property type="molecule type" value="Genomic_DNA"/>
</dbReference>
<comment type="similarity">
    <text evidence="2 7">Belongs to the purine-cytosine permease (2.A.39) family.</text>
</comment>
<feature type="region of interest" description="Disordered" evidence="8">
    <location>
        <begin position="1"/>
        <end position="35"/>
    </location>
</feature>
<feature type="transmembrane region" description="Helical" evidence="9">
    <location>
        <begin position="366"/>
        <end position="391"/>
    </location>
</feature>
<feature type="transmembrane region" description="Helical" evidence="9">
    <location>
        <begin position="440"/>
        <end position="463"/>
    </location>
</feature>
<protein>
    <recommendedName>
        <fullName evidence="12">NCS1 nucleoside transporter</fullName>
    </recommendedName>
</protein>
<feature type="transmembrane region" description="Helical" evidence="9">
    <location>
        <begin position="139"/>
        <end position="164"/>
    </location>
</feature>
<evidence type="ECO:0000256" key="8">
    <source>
        <dbReference type="SAM" id="MobiDB-lite"/>
    </source>
</evidence>
<dbReference type="STRING" id="215243.A0A0D2BN06"/>